<feature type="region of interest" description="Disordered" evidence="2">
    <location>
        <begin position="119"/>
        <end position="184"/>
    </location>
</feature>
<feature type="chain" id="PRO_5002468390" evidence="3">
    <location>
        <begin position="21"/>
        <end position="208"/>
    </location>
</feature>
<name>A0A0F4GEW8_9PEZI</name>
<dbReference type="InterPro" id="IPR018466">
    <property type="entry name" value="Kre9/Knh1-like_N"/>
</dbReference>
<organism evidence="5 6">
    <name type="scientific">Zymoseptoria brevis</name>
    <dbReference type="NCBI Taxonomy" id="1047168"/>
    <lineage>
        <taxon>Eukaryota</taxon>
        <taxon>Fungi</taxon>
        <taxon>Dikarya</taxon>
        <taxon>Ascomycota</taxon>
        <taxon>Pezizomycotina</taxon>
        <taxon>Dothideomycetes</taxon>
        <taxon>Dothideomycetidae</taxon>
        <taxon>Mycosphaerellales</taxon>
        <taxon>Mycosphaerellaceae</taxon>
        <taxon>Zymoseptoria</taxon>
    </lineage>
</organism>
<evidence type="ECO:0000256" key="3">
    <source>
        <dbReference type="SAM" id="SignalP"/>
    </source>
</evidence>
<evidence type="ECO:0000256" key="2">
    <source>
        <dbReference type="SAM" id="MobiDB-lite"/>
    </source>
</evidence>
<evidence type="ECO:0000256" key="1">
    <source>
        <dbReference type="ARBA" id="ARBA00022729"/>
    </source>
</evidence>
<feature type="compositionally biased region" description="Low complexity" evidence="2">
    <location>
        <begin position="124"/>
        <end position="166"/>
    </location>
</feature>
<reference evidence="5 6" key="1">
    <citation type="submission" date="2015-03" db="EMBL/GenBank/DDBJ databases">
        <title>RNA-seq based gene annotation and comparative genomics of four Zymoseptoria species reveal species-specific pathogenicity related genes and transposable element activity.</title>
        <authorList>
            <person name="Grandaubert J."/>
            <person name="Bhattacharyya A."/>
            <person name="Stukenbrock E.H."/>
        </authorList>
    </citation>
    <scope>NUCLEOTIDE SEQUENCE [LARGE SCALE GENOMIC DNA]</scope>
    <source>
        <strain evidence="5 6">Zb18110</strain>
    </source>
</reference>
<evidence type="ECO:0000259" key="4">
    <source>
        <dbReference type="Pfam" id="PF10342"/>
    </source>
</evidence>
<keyword evidence="1 3" id="KW-0732">Signal</keyword>
<evidence type="ECO:0000313" key="6">
    <source>
        <dbReference type="Proteomes" id="UP000033647"/>
    </source>
</evidence>
<comment type="caution">
    <text evidence="5">The sequence shown here is derived from an EMBL/GenBank/DDBJ whole genome shotgun (WGS) entry which is preliminary data.</text>
</comment>
<sequence>MQFSRSFLVALLSAPFLASAEVAFTLNSTFAPTAGEPVDITWSGSSSGTVTLVLRNGASSDLNKGTVIAADAPNNGEYTWTPDADTVRGSDYALQIINNADPSDNNYSAYFVLESDNTVPSQESTVSNPASTSPPSSTLSGSSTGSMSTGSMTRSASMTGTASRSSQTATTNNDLNAGGQTSSMPAAGARATAAVGVLGAVALAAMAL</sequence>
<dbReference type="PANTHER" id="PTHR40633">
    <property type="entry name" value="MATRIX PROTEIN, PUTATIVE (AFU_ORTHOLOGUE AFUA_8G05410)-RELATED"/>
    <property type="match status" value="1"/>
</dbReference>
<gene>
    <name evidence="5" type="ORF">TI39_contig855g00003</name>
</gene>
<dbReference type="STRING" id="1047168.A0A0F4GEW8"/>
<evidence type="ECO:0000313" key="5">
    <source>
        <dbReference type="EMBL" id="KJX95931.1"/>
    </source>
</evidence>
<feature type="compositionally biased region" description="Polar residues" evidence="2">
    <location>
        <begin position="167"/>
        <end position="184"/>
    </location>
</feature>
<proteinExistence type="predicted"/>
<feature type="signal peptide" evidence="3">
    <location>
        <begin position="1"/>
        <end position="20"/>
    </location>
</feature>
<feature type="domain" description="Yeast cell wall synthesis Kre9/Knh1-like N-terminal" evidence="4">
    <location>
        <begin position="33"/>
        <end position="111"/>
    </location>
</feature>
<dbReference type="OrthoDB" id="2260257at2759"/>
<protein>
    <submittedName>
        <fullName evidence="5">Putative GPI anchored protein</fullName>
    </submittedName>
</protein>
<accession>A0A0F4GEW8</accession>
<dbReference type="EMBL" id="LAFY01000847">
    <property type="protein sequence ID" value="KJX95931.1"/>
    <property type="molecule type" value="Genomic_DNA"/>
</dbReference>
<keyword evidence="6" id="KW-1185">Reference proteome</keyword>
<dbReference type="InterPro" id="IPR052982">
    <property type="entry name" value="SRP1/TIP1-like"/>
</dbReference>
<dbReference type="AlphaFoldDB" id="A0A0F4GEW8"/>
<dbReference type="PANTHER" id="PTHR40633:SF6">
    <property type="entry name" value="MATRIX PROTEIN, PUTATIVE (AFU_ORTHOLOGUE AFUA_8G05410)-RELATED"/>
    <property type="match status" value="1"/>
</dbReference>
<dbReference type="Proteomes" id="UP000033647">
    <property type="component" value="Unassembled WGS sequence"/>
</dbReference>
<dbReference type="Pfam" id="PF10342">
    <property type="entry name" value="Kre9_KNH"/>
    <property type="match status" value="1"/>
</dbReference>